<sequence>MAPVDHSREQTVLYSSLLSLTGGAQKVLAKVFSLSFPLCRALQLENVDLLAVINMAASQLVEGSQSLELPLHVSSGHTGASPPIKEHRETSLYFRTPEQPLFSILESQWTPDSDNFSYRIRVTGDAHKPTKRNVLSTFRRTSFSNTKTEGGFERWYIKLEFVEPTFEGCLRLEIHRVQVTPPTYVCIKMYSLGFAPASIRASALVFTSDEPNKGQDAREMNNGEKKERNEEKKCVCSYNAGRGHHKKSEAKTNTETDENRQCESLHESSFAQLQRTSHRNIFTGAKKIRDEFCRYYCIDEDHVATKAGITCYTRVRLDCRRQGDLGRVEKGALTLVLEVEGRFEVIFRLEVLQDPVEHLRVAAVKTGGAVEVH</sequence>
<dbReference type="EMBL" id="OD567158">
    <property type="protein sequence ID" value="CAD7445231.1"/>
    <property type="molecule type" value="Genomic_DNA"/>
</dbReference>
<reference evidence="1" key="1">
    <citation type="submission" date="2020-11" db="EMBL/GenBank/DDBJ databases">
        <authorList>
            <person name="Tran Van P."/>
        </authorList>
    </citation>
    <scope>NUCLEOTIDE SEQUENCE</scope>
</reference>
<organism evidence="1">
    <name type="scientific">Timema bartmani</name>
    <dbReference type="NCBI Taxonomy" id="61472"/>
    <lineage>
        <taxon>Eukaryota</taxon>
        <taxon>Metazoa</taxon>
        <taxon>Ecdysozoa</taxon>
        <taxon>Arthropoda</taxon>
        <taxon>Hexapoda</taxon>
        <taxon>Insecta</taxon>
        <taxon>Pterygota</taxon>
        <taxon>Neoptera</taxon>
        <taxon>Polyneoptera</taxon>
        <taxon>Phasmatodea</taxon>
        <taxon>Timematodea</taxon>
        <taxon>Timematoidea</taxon>
        <taxon>Timematidae</taxon>
        <taxon>Timema</taxon>
    </lineage>
</organism>
<protein>
    <submittedName>
        <fullName evidence="1">Uncharacterized protein</fullName>
    </submittedName>
</protein>
<gene>
    <name evidence="1" type="ORF">TBIB3V08_LOCUS7588</name>
</gene>
<proteinExistence type="predicted"/>
<name>A0A7R9F235_9NEOP</name>
<dbReference type="AlphaFoldDB" id="A0A7R9F235"/>
<evidence type="ECO:0000313" key="1">
    <source>
        <dbReference type="EMBL" id="CAD7445231.1"/>
    </source>
</evidence>
<accession>A0A7R9F235</accession>